<dbReference type="Pfam" id="PF26168">
    <property type="entry name" value="Glyco_transf_N"/>
    <property type="match status" value="1"/>
</dbReference>
<evidence type="ECO:0000256" key="3">
    <source>
        <dbReference type="RuleBase" id="RU003718"/>
    </source>
</evidence>
<dbReference type="Pfam" id="PF00201">
    <property type="entry name" value="UDPGT"/>
    <property type="match status" value="1"/>
</dbReference>
<organism evidence="6 7">
    <name type="scientific">Aquilegia coerulea</name>
    <name type="common">Rocky mountain columbine</name>
    <dbReference type="NCBI Taxonomy" id="218851"/>
    <lineage>
        <taxon>Eukaryota</taxon>
        <taxon>Viridiplantae</taxon>
        <taxon>Streptophyta</taxon>
        <taxon>Embryophyta</taxon>
        <taxon>Tracheophyta</taxon>
        <taxon>Spermatophyta</taxon>
        <taxon>Magnoliopsida</taxon>
        <taxon>Ranunculales</taxon>
        <taxon>Ranunculaceae</taxon>
        <taxon>Thalictroideae</taxon>
        <taxon>Aquilegia</taxon>
    </lineage>
</organism>
<dbReference type="InParanoid" id="A0A2G5ESX9"/>
<keyword evidence="2 3" id="KW-0808">Transferase</keyword>
<evidence type="ECO:0000313" key="7">
    <source>
        <dbReference type="Proteomes" id="UP000230069"/>
    </source>
</evidence>
<dbReference type="InterPro" id="IPR002213">
    <property type="entry name" value="UDP_glucos_trans"/>
</dbReference>
<comment type="similarity">
    <text evidence="1 3">Belongs to the UDP-glycosyltransferase family.</text>
</comment>
<reference evidence="6 7" key="1">
    <citation type="submission" date="2017-09" db="EMBL/GenBank/DDBJ databases">
        <title>WGS assembly of Aquilegia coerulea Goldsmith.</title>
        <authorList>
            <person name="Hodges S."/>
            <person name="Kramer E."/>
            <person name="Nordborg M."/>
            <person name="Tomkins J."/>
            <person name="Borevitz J."/>
            <person name="Derieg N."/>
            <person name="Yan J."/>
            <person name="Mihaltcheva S."/>
            <person name="Hayes R.D."/>
            <person name="Rokhsar D."/>
        </authorList>
    </citation>
    <scope>NUCLEOTIDE SEQUENCE [LARGE SCALE GENOMIC DNA]</scope>
    <source>
        <strain evidence="7">cv. Goldsmith</strain>
    </source>
</reference>
<name>A0A2G5ESX9_AQUCA</name>
<evidence type="ECO:0000259" key="5">
    <source>
        <dbReference type="Pfam" id="PF26168"/>
    </source>
</evidence>
<dbReference type="PANTHER" id="PTHR48047">
    <property type="entry name" value="GLYCOSYLTRANSFERASE"/>
    <property type="match status" value="1"/>
</dbReference>
<feature type="domain" description="Glycosyltransferase N-terminal" evidence="5">
    <location>
        <begin position="1"/>
        <end position="240"/>
    </location>
</feature>
<evidence type="ECO:0000256" key="2">
    <source>
        <dbReference type="ARBA" id="ARBA00022679"/>
    </source>
</evidence>
<evidence type="ECO:0000256" key="1">
    <source>
        <dbReference type="ARBA" id="ARBA00009995"/>
    </source>
</evidence>
<keyword evidence="3" id="KW-0328">Glycosyltransferase</keyword>
<dbReference type="EMBL" id="KZ305021">
    <property type="protein sequence ID" value="PIA58858.1"/>
    <property type="molecule type" value="Genomic_DNA"/>
</dbReference>
<dbReference type="Proteomes" id="UP000230069">
    <property type="component" value="Unassembled WGS sequence"/>
</dbReference>
<dbReference type="GO" id="GO:0035251">
    <property type="term" value="F:UDP-glucosyltransferase activity"/>
    <property type="evidence" value="ECO:0007669"/>
    <property type="project" value="TreeGrafter"/>
</dbReference>
<dbReference type="FunFam" id="3.40.50.2000:FF:000107">
    <property type="entry name" value="Glycosyltransferase"/>
    <property type="match status" value="1"/>
</dbReference>
<keyword evidence="7" id="KW-1185">Reference proteome</keyword>
<protein>
    <recommendedName>
        <fullName evidence="4">Glycosyltransferase</fullName>
        <ecNumber evidence="4">2.4.1.-</ecNumber>
    </recommendedName>
</protein>
<accession>A0A2G5ESX9</accession>
<dbReference type="CDD" id="cd03784">
    <property type="entry name" value="GT1_Gtf-like"/>
    <property type="match status" value="1"/>
</dbReference>
<proteinExistence type="inferred from homology"/>
<dbReference type="AlphaFoldDB" id="A0A2G5ESX9"/>
<dbReference type="SUPFAM" id="SSF53756">
    <property type="entry name" value="UDP-Glycosyltransferase/glycogen phosphorylase"/>
    <property type="match status" value="1"/>
</dbReference>
<gene>
    <name evidence="6" type="ORF">AQUCO_00400007v1</name>
</gene>
<dbReference type="InterPro" id="IPR058980">
    <property type="entry name" value="Glyco_transf_N"/>
</dbReference>
<evidence type="ECO:0000256" key="4">
    <source>
        <dbReference type="RuleBase" id="RU362057"/>
    </source>
</evidence>
<dbReference type="Gene3D" id="3.40.50.2000">
    <property type="entry name" value="Glycogen Phosphorylase B"/>
    <property type="match status" value="2"/>
</dbReference>
<dbReference type="InterPro" id="IPR035595">
    <property type="entry name" value="UDP_glycos_trans_CS"/>
</dbReference>
<dbReference type="EC" id="2.4.1.-" evidence="4"/>
<dbReference type="PANTHER" id="PTHR48047:SF218">
    <property type="entry name" value="GLYCOSYLTRANSFERASE"/>
    <property type="match status" value="1"/>
</dbReference>
<sequence>MFPFMAQGHTIPLLDMSKEFSRRGLIVTIITTPSNSSTVSKYIQADSNIHVKEIPFPSTPDLPNGCENTSQLPSMSLIVPFLRATLKLQQPFEEILQDMSRSGSLPICVISDFFLSWTVPICRKFGVPRYVFHGMGVFSMVLIKAIEMHVPHLMIRSETESINIPGLELPFPLTLPDKPHSVMDHIDPVSQFVCEEIVNWEVQSFGIIVNSFMELESEHHVASLESFYHDGCKAWCVGPILLYNEMEEVNRSHDFNPSDPYIKWLDDRDTQKSVIYVSFGTQADVSDKQLDEIAYGLEMSGHPFIWIVRSKTWALPDGIEKRIKGRGLIVKDWVDQRSILAHRATGGFLSHCGWNSVLESLCMGVPLIAWPMMAEQPLNAKFVVEVLKAGLQVPIKCDEIITVHRDVICDVVKKLMGSNVGKQVKEKAEALGKMARQAVQKGGSSHKNLNDLLEG</sequence>
<dbReference type="PROSITE" id="PS00375">
    <property type="entry name" value="UDPGT"/>
    <property type="match status" value="1"/>
</dbReference>
<dbReference type="OrthoDB" id="5835829at2759"/>
<evidence type="ECO:0000313" key="6">
    <source>
        <dbReference type="EMBL" id="PIA58858.1"/>
    </source>
</evidence>